<comment type="caution">
    <text evidence="2">The sequence shown here is derived from an EMBL/GenBank/DDBJ whole genome shotgun (WGS) entry which is preliminary data.</text>
</comment>
<reference evidence="2 3" key="1">
    <citation type="journal article" date="2021" name="Sci. Rep.">
        <title>The distribution of antibiotic resistance genes in chicken gut microbiota commensals.</title>
        <authorList>
            <person name="Juricova H."/>
            <person name="Matiasovicova J."/>
            <person name="Kubasova T."/>
            <person name="Cejkova D."/>
            <person name="Rychlik I."/>
        </authorList>
    </citation>
    <scope>NUCLEOTIDE SEQUENCE [LARGE SCALE GENOMIC DNA]</scope>
    <source>
        <strain evidence="2 3">An772</strain>
    </source>
</reference>
<dbReference type="EMBL" id="JACLYZ010000010">
    <property type="protein sequence ID" value="MBM6734801.1"/>
    <property type="molecule type" value="Genomic_DNA"/>
</dbReference>
<gene>
    <name evidence="2" type="ORF">H7U35_06155</name>
</gene>
<dbReference type="Proteomes" id="UP000766986">
    <property type="component" value="Unassembled WGS sequence"/>
</dbReference>
<dbReference type="InterPro" id="IPR024361">
    <property type="entry name" value="BACON"/>
</dbReference>
<name>A0ABS2DZI7_9BACT</name>
<feature type="domain" description="BACON" evidence="1">
    <location>
        <begin position="159"/>
        <end position="217"/>
    </location>
</feature>
<evidence type="ECO:0000313" key="2">
    <source>
        <dbReference type="EMBL" id="MBM6734801.1"/>
    </source>
</evidence>
<sequence>MKYRFFILTAFLFIIGWLYMGCSDTENNSAPEEPSIEMEGEVDVRPVVGSDGGTSTVTFTASGDWTASVSAVTRTLDWLSVSPTQGGAGTVTLQISAQPNESYDERNAAVLLTCGNAQQTITVTQKQKDALLVNSHKVEMDAEGGTFGIELQANVTVTYEIEESAKSWLTAVSSSTRGLTTSTLSFQVAENPDVSVRQAVITLRGNDLREEVTVYQAGSEPAILLSQKEYTVPSDGETIQVELKSNASYKVVMPDVPWITEASTRAFSAYTHYFTVAANENYDARTAEVVFVSEGDGTIADTVRIYQAYKGAIVVAQQEYEVKAEGDQLDFQVQTNLELEVSISDDWIKRVEARTRGLVEKQLCFNIEPNESDTLGREATITLRGKDTGISQNILVKQPAYVPVLDTVIYRTGYTWEEAHDNLPLLYYAHVERERIYTNGKIFTDRFVDVGHPVELHAGCNLIDATDPSSFDKYEYNFGDWNESIVYHRELINGEFFYPDITDLGFHNDSILVYNCAVEVDNPNKIVVEEQWEDDLQSESYPGKWDEYVVSKLYNDNEYLFISPDEFRTNHEITNLQSGWYFQGFAGKIDQSWMYYNQHAMPIYRVNMFFRCYDQFLVIDGRKIDFLHYLPEREFSMTVEDLPDTENYIQGKRYIRMLNARFMGRNFQMSTVMDFYAAKDKYTPGEIYYFGGSGGNNEYNNWPDSEQNWYFHLSDGNAISQNFVIEANDKPIICTDADWITINSIDKGEKVDTPVQLDVYKWIITWTPSCNSTGNYRNGYIYVLDRQGNVKRKAYIAQWSIFEE</sequence>
<dbReference type="InterPro" id="IPR013783">
    <property type="entry name" value="Ig-like_fold"/>
</dbReference>
<keyword evidence="3" id="KW-1185">Reference proteome</keyword>
<evidence type="ECO:0000259" key="1">
    <source>
        <dbReference type="Pfam" id="PF13004"/>
    </source>
</evidence>
<dbReference type="CDD" id="cd14948">
    <property type="entry name" value="BACON"/>
    <property type="match status" value="4"/>
</dbReference>
<dbReference type="Pfam" id="PF13004">
    <property type="entry name" value="BACON"/>
    <property type="match status" value="3"/>
</dbReference>
<organism evidence="2 3">
    <name type="scientific">Mediterranea massiliensis</name>
    <dbReference type="NCBI Taxonomy" id="1841865"/>
    <lineage>
        <taxon>Bacteria</taxon>
        <taxon>Pseudomonadati</taxon>
        <taxon>Bacteroidota</taxon>
        <taxon>Bacteroidia</taxon>
        <taxon>Bacteroidales</taxon>
        <taxon>Bacteroidaceae</taxon>
        <taxon>Mediterranea</taxon>
    </lineage>
</organism>
<evidence type="ECO:0000313" key="3">
    <source>
        <dbReference type="Proteomes" id="UP000766986"/>
    </source>
</evidence>
<feature type="domain" description="BACON" evidence="1">
    <location>
        <begin position="250"/>
        <end position="308"/>
    </location>
</feature>
<dbReference type="RefSeq" id="WP_205095119.1">
    <property type="nucleotide sequence ID" value="NZ_JACLYZ010000010.1"/>
</dbReference>
<dbReference type="Gene3D" id="2.60.40.10">
    <property type="entry name" value="Immunoglobulins"/>
    <property type="match status" value="4"/>
</dbReference>
<proteinExistence type="predicted"/>
<feature type="domain" description="BACON" evidence="1">
    <location>
        <begin position="75"/>
        <end position="126"/>
    </location>
</feature>
<accession>A0ABS2DZI7</accession>
<protein>
    <submittedName>
        <fullName evidence="2">BACON domain-containing protein</fullName>
    </submittedName>
</protein>